<dbReference type="InParanoid" id="D8PVD4"/>
<sequence length="711" mass="76828">MAPIILHSHSHDGVPTIPSSCATPGPYERAQTLPWTHVPSLAYFCIRRLVDYPEYAGRVSLPYVPPETEGDPDILRTLIPSYSYFDNTLDYNALEPRLWAVIVQVFTGLPSCFSTYSLALSDKYLPLLQRVECTKRFSLIVVLDLSGSSNLRDETIHKLFELRHLAALDISKTRVSALGVKLLRPRTGAPDGHEGPRALRVLSLRGCKAVKDEVLEYLLLFPLLSAIGTDLYILAGTGHNKGRADIRDTACSGRLPSNGGFPFSPCDNARLFHPTPHDLILANLQTEQPELHSSTTVYTLSVAQERYPALQRLRTDDELHDVGFDARNSRIASAGEGDAPEATDQLLYPPCRPATTVEKDQIGPTSDDIASLLDAPEVAEDSREFASRLNARQFYGVPEARLSRHSPSTVSLHRSSNRPFTKYRLEASAKPRLEIEDPRFTLYRPPPPYSSLPKLGERRQKHSITSSSKAITPSSKGSRLDPALTRLDPALISSNKDAVSKAAHAFLVSRKRPKLDAGVAWGMPTSMAGGQVGGQAAVAGEQAAVVGGQADVQKGRAAAAGGSPASAQGSAMPKQSAKATSSTPATKKANPFAAKRGGFSSRLGASPSSRPKTSSPSSSHISPQGSRTSSPPKRPNASPPKPLVPISALPRPEFPPDEIAKSLREAAKATKGKGEQKGKVKEKGEAKGTKDKDPPKPERQFDWTNWSRRGG</sequence>
<dbReference type="EMBL" id="GL377303">
    <property type="protein sequence ID" value="EFJ00014.1"/>
    <property type="molecule type" value="Genomic_DNA"/>
</dbReference>
<dbReference type="InterPro" id="IPR032675">
    <property type="entry name" value="LRR_dom_sf"/>
</dbReference>
<feature type="non-terminal residue" evidence="2">
    <location>
        <position position="711"/>
    </location>
</feature>
<feature type="compositionally biased region" description="Low complexity" evidence="1">
    <location>
        <begin position="556"/>
        <end position="571"/>
    </location>
</feature>
<dbReference type="SUPFAM" id="SSF52047">
    <property type="entry name" value="RNI-like"/>
    <property type="match status" value="1"/>
</dbReference>
<evidence type="ECO:0000313" key="3">
    <source>
        <dbReference type="Proteomes" id="UP000007431"/>
    </source>
</evidence>
<proteinExistence type="predicted"/>
<evidence type="ECO:0000313" key="2">
    <source>
        <dbReference type="EMBL" id="EFJ00014.1"/>
    </source>
</evidence>
<organism evidence="3">
    <name type="scientific">Schizophyllum commune (strain H4-8 / FGSC 9210)</name>
    <name type="common">Split gill fungus</name>
    <dbReference type="NCBI Taxonomy" id="578458"/>
    <lineage>
        <taxon>Eukaryota</taxon>
        <taxon>Fungi</taxon>
        <taxon>Dikarya</taxon>
        <taxon>Basidiomycota</taxon>
        <taxon>Agaricomycotina</taxon>
        <taxon>Agaricomycetes</taxon>
        <taxon>Agaricomycetidae</taxon>
        <taxon>Agaricales</taxon>
        <taxon>Schizophyllaceae</taxon>
        <taxon>Schizophyllum</taxon>
    </lineage>
</organism>
<feature type="compositionally biased region" description="Low complexity" evidence="1">
    <location>
        <begin position="606"/>
        <end position="631"/>
    </location>
</feature>
<gene>
    <name evidence="2" type="ORF">SCHCODRAFT_105155</name>
</gene>
<feature type="region of interest" description="Disordered" evidence="1">
    <location>
        <begin position="439"/>
        <end position="482"/>
    </location>
</feature>
<feature type="region of interest" description="Disordered" evidence="1">
    <location>
        <begin position="556"/>
        <end position="711"/>
    </location>
</feature>
<feature type="compositionally biased region" description="Basic and acidic residues" evidence="1">
    <location>
        <begin position="658"/>
        <end position="701"/>
    </location>
</feature>
<dbReference type="eggNOG" id="ENOG502SPKE">
    <property type="taxonomic scope" value="Eukaryota"/>
</dbReference>
<feature type="compositionally biased region" description="Polar residues" evidence="1">
    <location>
        <begin position="702"/>
        <end position="711"/>
    </location>
</feature>
<feature type="compositionally biased region" description="Pro residues" evidence="1">
    <location>
        <begin position="632"/>
        <end position="643"/>
    </location>
</feature>
<dbReference type="Gene3D" id="3.80.10.10">
    <property type="entry name" value="Ribonuclease Inhibitor"/>
    <property type="match status" value="1"/>
</dbReference>
<feature type="compositionally biased region" description="Polar residues" evidence="1">
    <location>
        <begin position="463"/>
        <end position="477"/>
    </location>
</feature>
<keyword evidence="3" id="KW-1185">Reference proteome</keyword>
<dbReference type="Proteomes" id="UP000007431">
    <property type="component" value="Unassembled WGS sequence"/>
</dbReference>
<evidence type="ECO:0000256" key="1">
    <source>
        <dbReference type="SAM" id="MobiDB-lite"/>
    </source>
</evidence>
<accession>D8PVD4</accession>
<protein>
    <submittedName>
        <fullName evidence="2">Uncharacterized protein</fullName>
    </submittedName>
</protein>
<name>D8PVD4_SCHCM</name>
<reference evidence="2 3" key="1">
    <citation type="journal article" date="2010" name="Nat. Biotechnol.">
        <title>Genome sequence of the model mushroom Schizophyllum commune.</title>
        <authorList>
            <person name="Ohm R.A."/>
            <person name="de Jong J.F."/>
            <person name="Lugones L.G."/>
            <person name="Aerts A."/>
            <person name="Kothe E."/>
            <person name="Stajich J.E."/>
            <person name="de Vries R.P."/>
            <person name="Record E."/>
            <person name="Levasseur A."/>
            <person name="Baker S.E."/>
            <person name="Bartholomew K.A."/>
            <person name="Coutinho P.M."/>
            <person name="Erdmann S."/>
            <person name="Fowler T.J."/>
            <person name="Gathman A.C."/>
            <person name="Lombard V."/>
            <person name="Henrissat B."/>
            <person name="Knabe N."/>
            <person name="Kuees U."/>
            <person name="Lilly W.W."/>
            <person name="Lindquist E."/>
            <person name="Lucas S."/>
            <person name="Magnuson J.K."/>
            <person name="Piumi F."/>
            <person name="Raudaskoski M."/>
            <person name="Salamov A."/>
            <person name="Schmutz J."/>
            <person name="Schwarze F.W.M.R."/>
            <person name="vanKuyk P.A."/>
            <person name="Horton J.S."/>
            <person name="Grigoriev I.V."/>
            <person name="Woesten H.A.B."/>
        </authorList>
    </citation>
    <scope>NUCLEOTIDE SEQUENCE [LARGE SCALE GENOMIC DNA]</scope>
    <source>
        <strain evidence="3">H4-8 / FGSC 9210</strain>
    </source>
</reference>
<dbReference type="VEuPathDB" id="FungiDB:SCHCODRAFT_02562968"/>
<dbReference type="HOGENOM" id="CLU_388383_0_0_1"/>
<dbReference type="AlphaFoldDB" id="D8PVD4"/>